<feature type="domain" description="Isochorismatase-like" evidence="2">
    <location>
        <begin position="37"/>
        <end position="218"/>
    </location>
</feature>
<dbReference type="SUPFAM" id="SSF52499">
    <property type="entry name" value="Isochorismatase-like hydrolases"/>
    <property type="match status" value="1"/>
</dbReference>
<dbReference type="EMBL" id="UINC01009903">
    <property type="protein sequence ID" value="SVA44271.1"/>
    <property type="molecule type" value="Genomic_DNA"/>
</dbReference>
<dbReference type="InterPro" id="IPR050272">
    <property type="entry name" value="Isochorismatase-like_hydrls"/>
</dbReference>
<dbReference type="InterPro" id="IPR036380">
    <property type="entry name" value="Isochorismatase-like_sf"/>
</dbReference>
<protein>
    <recommendedName>
        <fullName evidence="2">Isochorismatase-like domain-containing protein</fullName>
    </recommendedName>
</protein>
<dbReference type="InterPro" id="IPR000868">
    <property type="entry name" value="Isochorismatase-like_dom"/>
</dbReference>
<accession>A0A381VW07</accession>
<evidence type="ECO:0000259" key="2">
    <source>
        <dbReference type="Pfam" id="PF00857"/>
    </source>
</evidence>
<evidence type="ECO:0000313" key="3">
    <source>
        <dbReference type="EMBL" id="SVA44271.1"/>
    </source>
</evidence>
<sequence length="225" mass="25444">MSDTISEQYPGEGEILARAASQYESSNPDFPIVPDRTALLVIDLQEGFVAEGARMWTPQTLRIIPHVKSLIKRSRLLGMPVIFTEHAHDRSGRDRGLMWDVPLNQPIREGALRIGAEDVPTYHEIRPLEGEKVIVKHRYSAFFDTDLHTYLRGCKVDTLIITGCMTNYCCGATARDAFFRDYKVIFGSDLNATDSQELHEAELKTLRRGYARVISVDEIMEELGT</sequence>
<organism evidence="3">
    <name type="scientific">marine metagenome</name>
    <dbReference type="NCBI Taxonomy" id="408172"/>
    <lineage>
        <taxon>unclassified sequences</taxon>
        <taxon>metagenomes</taxon>
        <taxon>ecological metagenomes</taxon>
    </lineage>
</organism>
<gene>
    <name evidence="3" type="ORF">METZ01_LOCUS97125</name>
</gene>
<reference evidence="3" key="1">
    <citation type="submission" date="2018-05" db="EMBL/GenBank/DDBJ databases">
        <authorList>
            <person name="Lanie J.A."/>
            <person name="Ng W.-L."/>
            <person name="Kazmierczak K.M."/>
            <person name="Andrzejewski T.M."/>
            <person name="Davidsen T.M."/>
            <person name="Wayne K.J."/>
            <person name="Tettelin H."/>
            <person name="Glass J.I."/>
            <person name="Rusch D."/>
            <person name="Podicherti R."/>
            <person name="Tsui H.-C.T."/>
            <person name="Winkler M.E."/>
        </authorList>
    </citation>
    <scope>NUCLEOTIDE SEQUENCE</scope>
</reference>
<dbReference type="PANTHER" id="PTHR43540:SF6">
    <property type="entry name" value="ISOCHORISMATASE-LIKE DOMAIN-CONTAINING PROTEIN"/>
    <property type="match status" value="1"/>
</dbReference>
<evidence type="ECO:0000256" key="1">
    <source>
        <dbReference type="ARBA" id="ARBA00022801"/>
    </source>
</evidence>
<dbReference type="CDD" id="cd00431">
    <property type="entry name" value="cysteine_hydrolases"/>
    <property type="match status" value="1"/>
</dbReference>
<dbReference type="GO" id="GO:0016787">
    <property type="term" value="F:hydrolase activity"/>
    <property type="evidence" value="ECO:0007669"/>
    <property type="project" value="UniProtKB-KW"/>
</dbReference>
<proteinExistence type="predicted"/>
<keyword evidence="1" id="KW-0378">Hydrolase</keyword>
<dbReference type="Pfam" id="PF00857">
    <property type="entry name" value="Isochorismatase"/>
    <property type="match status" value="1"/>
</dbReference>
<dbReference type="Gene3D" id="3.40.50.850">
    <property type="entry name" value="Isochorismatase-like"/>
    <property type="match status" value="1"/>
</dbReference>
<dbReference type="AlphaFoldDB" id="A0A381VW07"/>
<dbReference type="PANTHER" id="PTHR43540">
    <property type="entry name" value="PEROXYUREIDOACRYLATE/UREIDOACRYLATE AMIDOHYDROLASE-RELATED"/>
    <property type="match status" value="1"/>
</dbReference>
<name>A0A381VW07_9ZZZZ</name>